<evidence type="ECO:0000259" key="6">
    <source>
        <dbReference type="Pfam" id="PF02544"/>
    </source>
</evidence>
<organism evidence="7 8">
    <name type="scientific">Exophiala oligosperma</name>
    <dbReference type="NCBI Taxonomy" id="215243"/>
    <lineage>
        <taxon>Eukaryota</taxon>
        <taxon>Fungi</taxon>
        <taxon>Dikarya</taxon>
        <taxon>Ascomycota</taxon>
        <taxon>Pezizomycotina</taxon>
        <taxon>Eurotiomycetes</taxon>
        <taxon>Chaetothyriomycetidae</taxon>
        <taxon>Chaetothyriales</taxon>
        <taxon>Herpotrichiellaceae</taxon>
        <taxon>Exophiala</taxon>
    </lineage>
</organism>
<keyword evidence="3" id="KW-0812">Transmembrane</keyword>
<keyword evidence="4" id="KW-1133">Transmembrane helix</keyword>
<dbReference type="Pfam" id="PF02544">
    <property type="entry name" value="Steroid_dh"/>
    <property type="match status" value="1"/>
</dbReference>
<sequence>MSSWLAGLPSPGEFFPPTPRVSSFLMNFYRIWPILSILQWTPLRSLQAMGKTSSNSRFNIPGRLAWSIAEGAGPLNLLYILYTLPAKLKPTPDASTSFMGTGLPAQSEILACLYLAHYLNRAFYTPWFVAASMSPIHPIIALFMGVHQYLNSSNIAYGLVYSVRSDEAQDHRQLFSYGSVLGTIIGLALFSEGLWRNMSSEAILHNMRRDAAKRKARSEGKVEISYDKVYVIPPPQGYFRNILCPHYVWEWIEWAGYYILGGTWGLGWGWQSPALWFVIVEVTTMLPRAVTQRNWYMEKFGKRAVAGRAAAIPGVL</sequence>
<gene>
    <name evidence="7" type="ORF">PV06_00173</name>
</gene>
<evidence type="ECO:0000256" key="2">
    <source>
        <dbReference type="ARBA" id="ARBA00007742"/>
    </source>
</evidence>
<proteinExistence type="inferred from homology"/>
<dbReference type="GO" id="GO:0016627">
    <property type="term" value="F:oxidoreductase activity, acting on the CH-CH group of donors"/>
    <property type="evidence" value="ECO:0007669"/>
    <property type="project" value="InterPro"/>
</dbReference>
<evidence type="ECO:0000313" key="8">
    <source>
        <dbReference type="Proteomes" id="UP000053342"/>
    </source>
</evidence>
<comment type="similarity">
    <text evidence="2">Belongs to the steroid 5-alpha reductase family.</text>
</comment>
<keyword evidence="5" id="KW-0472">Membrane</keyword>
<dbReference type="HOGENOM" id="CLU_065395_0_0_1"/>
<protein>
    <recommendedName>
        <fullName evidence="6">3-oxo-5-alpha-steroid 4-dehydrogenase C-terminal domain-containing protein</fullName>
    </recommendedName>
</protein>
<accession>A0A0D2EHS1</accession>
<dbReference type="AlphaFoldDB" id="A0A0D2EHS1"/>
<dbReference type="InterPro" id="IPR001104">
    <property type="entry name" value="3-oxo-5_a-steroid_4-DH_C"/>
</dbReference>
<dbReference type="GO" id="GO:0016020">
    <property type="term" value="C:membrane"/>
    <property type="evidence" value="ECO:0007669"/>
    <property type="project" value="UniProtKB-SubCell"/>
</dbReference>
<evidence type="ECO:0000256" key="3">
    <source>
        <dbReference type="ARBA" id="ARBA00022692"/>
    </source>
</evidence>
<evidence type="ECO:0000313" key="7">
    <source>
        <dbReference type="EMBL" id="KIW47479.1"/>
    </source>
</evidence>
<evidence type="ECO:0000256" key="4">
    <source>
        <dbReference type="ARBA" id="ARBA00022989"/>
    </source>
</evidence>
<name>A0A0D2EHS1_9EURO</name>
<dbReference type="STRING" id="215243.A0A0D2EHS1"/>
<evidence type="ECO:0000256" key="1">
    <source>
        <dbReference type="ARBA" id="ARBA00004141"/>
    </source>
</evidence>
<dbReference type="OrthoDB" id="5788137at2759"/>
<reference evidence="7 8" key="1">
    <citation type="submission" date="2015-01" db="EMBL/GenBank/DDBJ databases">
        <title>The Genome Sequence of Exophiala oligosperma CBS72588.</title>
        <authorList>
            <consortium name="The Broad Institute Genomics Platform"/>
            <person name="Cuomo C."/>
            <person name="de Hoog S."/>
            <person name="Gorbushina A."/>
            <person name="Stielow B."/>
            <person name="Teixiera M."/>
            <person name="Abouelleil A."/>
            <person name="Chapman S.B."/>
            <person name="Priest M."/>
            <person name="Young S.K."/>
            <person name="Wortman J."/>
            <person name="Nusbaum C."/>
            <person name="Birren B."/>
        </authorList>
    </citation>
    <scope>NUCLEOTIDE SEQUENCE [LARGE SCALE GENOMIC DNA]</scope>
    <source>
        <strain evidence="7 8">CBS 72588</strain>
    </source>
</reference>
<dbReference type="EMBL" id="KN847332">
    <property type="protein sequence ID" value="KIW47479.1"/>
    <property type="molecule type" value="Genomic_DNA"/>
</dbReference>
<keyword evidence="8" id="KW-1185">Reference proteome</keyword>
<dbReference type="GO" id="GO:0006629">
    <property type="term" value="P:lipid metabolic process"/>
    <property type="evidence" value="ECO:0007669"/>
    <property type="project" value="InterPro"/>
</dbReference>
<comment type="subcellular location">
    <subcellularLocation>
        <location evidence="1">Membrane</location>
        <topology evidence="1">Multi-pass membrane protein</topology>
    </subcellularLocation>
</comment>
<dbReference type="RefSeq" id="XP_016267695.1">
    <property type="nucleotide sequence ID" value="XM_016400642.1"/>
</dbReference>
<dbReference type="VEuPathDB" id="FungiDB:PV06_00173"/>
<dbReference type="PROSITE" id="PS50244">
    <property type="entry name" value="S5A_REDUCTASE"/>
    <property type="match status" value="1"/>
</dbReference>
<dbReference type="PANTHER" id="PTHR10556:SF43">
    <property type="entry name" value="STEROID 5-ALPHA-REDUCTASE DET2"/>
    <property type="match status" value="1"/>
</dbReference>
<dbReference type="GeneID" id="27352247"/>
<dbReference type="InterPro" id="IPR039357">
    <property type="entry name" value="SRD5A/TECR"/>
</dbReference>
<dbReference type="Proteomes" id="UP000053342">
    <property type="component" value="Unassembled WGS sequence"/>
</dbReference>
<evidence type="ECO:0000256" key="5">
    <source>
        <dbReference type="ARBA" id="ARBA00023136"/>
    </source>
</evidence>
<feature type="domain" description="3-oxo-5-alpha-steroid 4-dehydrogenase C-terminal" evidence="6">
    <location>
        <begin position="182"/>
        <end position="316"/>
    </location>
</feature>
<dbReference type="PANTHER" id="PTHR10556">
    <property type="entry name" value="3-OXO-5-ALPHA-STEROID 4-DEHYDROGENASE"/>
    <property type="match status" value="1"/>
</dbReference>